<evidence type="ECO:0000313" key="1">
    <source>
        <dbReference type="EMBL" id="EJW95382.1"/>
    </source>
</evidence>
<dbReference type="AlphaFoldDB" id="J9G0P7"/>
<organism evidence="1">
    <name type="scientific">gut metagenome</name>
    <dbReference type="NCBI Taxonomy" id="749906"/>
    <lineage>
        <taxon>unclassified sequences</taxon>
        <taxon>metagenomes</taxon>
        <taxon>organismal metagenomes</taxon>
    </lineage>
</organism>
<proteinExistence type="predicted"/>
<gene>
    <name evidence="1" type="ORF">EVA_16512</name>
</gene>
<comment type="caution">
    <text evidence="1">The sequence shown here is derived from an EMBL/GenBank/DDBJ whole genome shotgun (WGS) entry which is preliminary data.</text>
</comment>
<dbReference type="EMBL" id="AMCI01005830">
    <property type="protein sequence ID" value="EJW95382.1"/>
    <property type="molecule type" value="Genomic_DNA"/>
</dbReference>
<name>J9G0P7_9ZZZZ</name>
<reference evidence="1" key="1">
    <citation type="journal article" date="2012" name="PLoS ONE">
        <title>Gene sets for utilization of primary and secondary nutrition supplies in the distal gut of endangered iberian lynx.</title>
        <authorList>
            <person name="Alcaide M."/>
            <person name="Messina E."/>
            <person name="Richter M."/>
            <person name="Bargiela R."/>
            <person name="Peplies J."/>
            <person name="Huws S.A."/>
            <person name="Newbold C.J."/>
            <person name="Golyshin P.N."/>
            <person name="Simon M.A."/>
            <person name="Lopez G."/>
            <person name="Yakimov M.M."/>
            <person name="Ferrer M."/>
        </authorList>
    </citation>
    <scope>NUCLEOTIDE SEQUENCE</scope>
</reference>
<protein>
    <submittedName>
        <fullName evidence="1">Uncharacterized protein</fullName>
    </submittedName>
</protein>
<accession>J9G0P7</accession>
<sequence>MMAHTLSGNRIKAIVQRFLRYQCHRAQGPLRAIHPQSPRLSNPIAKLLPKMFLCPAVEFYGAFFHAHRMG</sequence>